<dbReference type="Proteomes" id="UP001144110">
    <property type="component" value="Unassembled WGS sequence"/>
</dbReference>
<dbReference type="EMBL" id="JAPHEG010000001">
    <property type="protein sequence ID" value="MDF2952920.1"/>
    <property type="molecule type" value="Genomic_DNA"/>
</dbReference>
<keyword evidence="4 9" id="KW-0028">Amino-acid biosynthesis</keyword>
<dbReference type="InterPro" id="IPR013785">
    <property type="entry name" value="Aldolase_TIM"/>
</dbReference>
<sequence>MYLQLKSILKVDKPIKRGAKLIEDSIKILKKRGKIPLIPYITCWDPDLNTTEAILWELAEFSPACIELGFPFSDPVADGPTIQKAVIRALRHKPTFEVFFEFIERLNKKGYPIPLVCMTYYNIPYRFGLKKTIDYALKAGLSGFIIADLPIDEAGPWLEVNKGKGLATIFLATPTSSEERIKKIAKVCSGFIYYVSLTGVTGARDKLPEDVINRLELVKKLSSVPVGVGFGVSKKEHVKMLAPYADAIIIGSAIVKIVEKKGKKAPKEIKKFLQSLIK</sequence>
<comment type="pathway">
    <text evidence="2 9">Amino-acid biosynthesis; L-tryptophan biosynthesis; L-tryptophan from chorismate: step 5/5.</text>
</comment>
<dbReference type="SUPFAM" id="SSF51366">
    <property type="entry name" value="Ribulose-phoshate binding barrel"/>
    <property type="match status" value="1"/>
</dbReference>
<feature type="active site" description="Proton acceptor" evidence="9">
    <location>
        <position position="67"/>
    </location>
</feature>
<name>A0AAE3P3C4_9BACT</name>
<dbReference type="InterPro" id="IPR011060">
    <property type="entry name" value="RibuloseP-bd_barrel"/>
</dbReference>
<evidence type="ECO:0000256" key="6">
    <source>
        <dbReference type="ARBA" id="ARBA00023141"/>
    </source>
</evidence>
<reference evidence="11" key="1">
    <citation type="submission" date="2022-11" db="EMBL/GenBank/DDBJ databases">
        <title>Candidatus Alkanophaga archaea from heated hydrothermal vent sediment oxidize petroleum alkanes.</title>
        <authorList>
            <person name="Zehnle H."/>
            <person name="Laso-Perez R."/>
            <person name="Lipp J."/>
            <person name="Teske A."/>
            <person name="Wegener G."/>
        </authorList>
    </citation>
    <scope>NUCLEOTIDE SEQUENCE</scope>
    <source>
        <strain evidence="11">MCA70</strain>
    </source>
</reference>
<gene>
    <name evidence="9" type="primary">trpA</name>
    <name evidence="11" type="ORF">OD816_000165</name>
</gene>
<dbReference type="PROSITE" id="PS00167">
    <property type="entry name" value="TRP_SYNTHASE_ALPHA"/>
    <property type="match status" value="1"/>
</dbReference>
<accession>A0AAE3P3C4</accession>
<dbReference type="PANTHER" id="PTHR43406">
    <property type="entry name" value="TRYPTOPHAN SYNTHASE, ALPHA CHAIN"/>
    <property type="match status" value="1"/>
</dbReference>
<dbReference type="CDD" id="cd04724">
    <property type="entry name" value="Tryptophan_synthase_alpha"/>
    <property type="match status" value="1"/>
</dbReference>
<comment type="similarity">
    <text evidence="9 10">Belongs to the TrpA family.</text>
</comment>
<evidence type="ECO:0000256" key="10">
    <source>
        <dbReference type="RuleBase" id="RU003662"/>
    </source>
</evidence>
<evidence type="ECO:0000256" key="2">
    <source>
        <dbReference type="ARBA" id="ARBA00004733"/>
    </source>
</evidence>
<protein>
    <recommendedName>
        <fullName evidence="9">Tryptophan synthase alpha chain</fullName>
        <ecNumber evidence="9">4.2.1.20</ecNumber>
    </recommendedName>
</protein>
<dbReference type="GO" id="GO:0004834">
    <property type="term" value="F:tryptophan synthase activity"/>
    <property type="evidence" value="ECO:0007669"/>
    <property type="project" value="UniProtKB-UniRule"/>
</dbReference>
<comment type="function">
    <text evidence="1 9">The alpha subunit is responsible for the aldol cleavage of indoleglycerol phosphate to indole and glyceraldehyde 3-phosphate.</text>
</comment>
<dbReference type="Pfam" id="PF00290">
    <property type="entry name" value="Trp_syntA"/>
    <property type="match status" value="1"/>
</dbReference>
<comment type="subunit">
    <text evidence="3 9">Tetramer of two alpha and two beta chains.</text>
</comment>
<dbReference type="PANTHER" id="PTHR43406:SF1">
    <property type="entry name" value="TRYPTOPHAN SYNTHASE ALPHA CHAIN, CHLOROPLASTIC"/>
    <property type="match status" value="1"/>
</dbReference>
<keyword evidence="5 9" id="KW-0822">Tryptophan biosynthesis</keyword>
<keyword evidence="6 9" id="KW-0057">Aromatic amino acid biosynthesis</keyword>
<proteinExistence type="inferred from homology"/>
<evidence type="ECO:0000256" key="8">
    <source>
        <dbReference type="ARBA" id="ARBA00049047"/>
    </source>
</evidence>
<evidence type="ECO:0000256" key="5">
    <source>
        <dbReference type="ARBA" id="ARBA00022822"/>
    </source>
</evidence>
<dbReference type="EC" id="4.2.1.20" evidence="9"/>
<dbReference type="HAMAP" id="MF_00131">
    <property type="entry name" value="Trp_synth_alpha"/>
    <property type="match status" value="1"/>
</dbReference>
<dbReference type="Gene3D" id="3.20.20.70">
    <property type="entry name" value="Aldolase class I"/>
    <property type="match status" value="1"/>
</dbReference>
<feature type="active site" description="Proton acceptor" evidence="9">
    <location>
        <position position="78"/>
    </location>
</feature>
<dbReference type="GO" id="GO:0005829">
    <property type="term" value="C:cytosol"/>
    <property type="evidence" value="ECO:0007669"/>
    <property type="project" value="TreeGrafter"/>
</dbReference>
<comment type="caution">
    <text evidence="11">The sequence shown here is derived from an EMBL/GenBank/DDBJ whole genome shotgun (WGS) entry which is preliminary data.</text>
</comment>
<dbReference type="AlphaFoldDB" id="A0AAE3P3C4"/>
<dbReference type="NCBIfam" id="TIGR00262">
    <property type="entry name" value="trpA"/>
    <property type="match status" value="1"/>
</dbReference>
<comment type="catalytic activity">
    <reaction evidence="8 9">
        <text>(1S,2R)-1-C-(indol-3-yl)glycerol 3-phosphate + L-serine = D-glyceraldehyde 3-phosphate + L-tryptophan + H2O</text>
        <dbReference type="Rhea" id="RHEA:10532"/>
        <dbReference type="ChEBI" id="CHEBI:15377"/>
        <dbReference type="ChEBI" id="CHEBI:33384"/>
        <dbReference type="ChEBI" id="CHEBI:57912"/>
        <dbReference type="ChEBI" id="CHEBI:58866"/>
        <dbReference type="ChEBI" id="CHEBI:59776"/>
        <dbReference type="EC" id="4.2.1.20"/>
    </reaction>
</comment>
<dbReference type="InterPro" id="IPR002028">
    <property type="entry name" value="Trp_synthase_suA"/>
</dbReference>
<keyword evidence="7 9" id="KW-0456">Lyase</keyword>
<evidence type="ECO:0000256" key="1">
    <source>
        <dbReference type="ARBA" id="ARBA00003365"/>
    </source>
</evidence>
<evidence type="ECO:0000313" key="11">
    <source>
        <dbReference type="EMBL" id="MDF2952920.1"/>
    </source>
</evidence>
<evidence type="ECO:0000313" key="12">
    <source>
        <dbReference type="Proteomes" id="UP001144110"/>
    </source>
</evidence>
<evidence type="ECO:0000256" key="9">
    <source>
        <dbReference type="HAMAP-Rule" id="MF_00131"/>
    </source>
</evidence>
<evidence type="ECO:0000256" key="3">
    <source>
        <dbReference type="ARBA" id="ARBA00011270"/>
    </source>
</evidence>
<organism evidence="11 12">
    <name type="scientific">Candidatus Thermodesulfobacterium syntrophicum</name>
    <dbReference type="NCBI Taxonomy" id="3060442"/>
    <lineage>
        <taxon>Bacteria</taxon>
        <taxon>Pseudomonadati</taxon>
        <taxon>Thermodesulfobacteriota</taxon>
        <taxon>Thermodesulfobacteria</taxon>
        <taxon>Thermodesulfobacteriales</taxon>
        <taxon>Thermodesulfobacteriaceae</taxon>
        <taxon>Thermodesulfobacterium</taxon>
    </lineage>
</organism>
<dbReference type="FunFam" id="3.20.20.70:FF:000037">
    <property type="entry name" value="Tryptophan synthase alpha chain"/>
    <property type="match status" value="1"/>
</dbReference>
<evidence type="ECO:0000256" key="4">
    <source>
        <dbReference type="ARBA" id="ARBA00022605"/>
    </source>
</evidence>
<dbReference type="InterPro" id="IPR018204">
    <property type="entry name" value="Trp_synthase_alpha_AS"/>
</dbReference>
<evidence type="ECO:0000256" key="7">
    <source>
        <dbReference type="ARBA" id="ARBA00023239"/>
    </source>
</evidence>